<protein>
    <submittedName>
        <fullName evidence="1">Uncharacterized protein</fullName>
    </submittedName>
</protein>
<reference evidence="1 2" key="1">
    <citation type="submission" date="2021-01" db="EMBL/GenBank/DDBJ databases">
        <title>Whole genome shotgun sequence of Asanoa iriomotensis NBRC 100142.</title>
        <authorList>
            <person name="Komaki H."/>
            <person name="Tamura T."/>
        </authorList>
    </citation>
    <scope>NUCLEOTIDE SEQUENCE [LARGE SCALE GENOMIC DNA]</scope>
    <source>
        <strain evidence="1 2">NBRC 100142</strain>
    </source>
</reference>
<accession>A0ABQ4CA38</accession>
<evidence type="ECO:0000313" key="1">
    <source>
        <dbReference type="EMBL" id="GIF59645.1"/>
    </source>
</evidence>
<sequence length="409" mass="46190">MGADPAPGPQRSEIEAALRYLGTRTHELPVDLLQHAVERPGSPIGTRLSALTSPTKHLDGWTAAQLAHALWQVIREGIRDPDVSPAHLSRRRRVLQAAFRLPDSDIHEPWGSSLTERFTQLVPLVHVFGRPTTTQPMEAAWKRAVHLLAAHLEGRFAALAQPTDWDEYRRVAYPSGVEREGRLDEIQAQVDSFGYNEALLREPSSGAQPIFINLFITTVFMKRRAVYRRITERLITARTDDVAYYTARGFAGKPPRLTYVPVKALWGCDAEFVESSRPGRPAVTRLWFPKPLRAGEQAHFASEIVDENITEERQWIDVDVDHHGIAKGALVHGGRLPISGLTIRVRFDDNDLPEAVWWYAELNESERYDRPPPGHRRLLSLAGNDVSHTFTDRYGQPRESYGIAFSWPT</sequence>
<keyword evidence="2" id="KW-1185">Reference proteome</keyword>
<dbReference type="EMBL" id="BONC01000051">
    <property type="protein sequence ID" value="GIF59645.1"/>
    <property type="molecule type" value="Genomic_DNA"/>
</dbReference>
<gene>
    <name evidence="1" type="ORF">Air01nite_57400</name>
</gene>
<comment type="caution">
    <text evidence="1">The sequence shown here is derived from an EMBL/GenBank/DDBJ whole genome shotgun (WGS) entry which is preliminary data.</text>
</comment>
<proteinExistence type="predicted"/>
<name>A0ABQ4CA38_9ACTN</name>
<dbReference type="RefSeq" id="WP_344385754.1">
    <property type="nucleotide sequence ID" value="NZ_BAAALU010000004.1"/>
</dbReference>
<organism evidence="1 2">
    <name type="scientific">Asanoa iriomotensis</name>
    <dbReference type="NCBI Taxonomy" id="234613"/>
    <lineage>
        <taxon>Bacteria</taxon>
        <taxon>Bacillati</taxon>
        <taxon>Actinomycetota</taxon>
        <taxon>Actinomycetes</taxon>
        <taxon>Micromonosporales</taxon>
        <taxon>Micromonosporaceae</taxon>
        <taxon>Asanoa</taxon>
    </lineage>
</organism>
<dbReference type="Proteomes" id="UP000624325">
    <property type="component" value="Unassembled WGS sequence"/>
</dbReference>
<evidence type="ECO:0000313" key="2">
    <source>
        <dbReference type="Proteomes" id="UP000624325"/>
    </source>
</evidence>